<gene>
    <name evidence="2" type="ORF">METZ01_LOCUS185040</name>
</gene>
<keyword evidence="1" id="KW-0472">Membrane</keyword>
<reference evidence="2" key="1">
    <citation type="submission" date="2018-05" db="EMBL/GenBank/DDBJ databases">
        <authorList>
            <person name="Lanie J.A."/>
            <person name="Ng W.-L."/>
            <person name="Kazmierczak K.M."/>
            <person name="Andrzejewski T.M."/>
            <person name="Davidsen T.M."/>
            <person name="Wayne K.J."/>
            <person name="Tettelin H."/>
            <person name="Glass J.I."/>
            <person name="Rusch D."/>
            <person name="Podicherti R."/>
            <person name="Tsui H.-C.T."/>
            <person name="Winkler M.E."/>
        </authorList>
    </citation>
    <scope>NUCLEOTIDE SEQUENCE</scope>
</reference>
<name>A0A382D128_9ZZZZ</name>
<feature type="transmembrane region" description="Helical" evidence="1">
    <location>
        <begin position="150"/>
        <end position="169"/>
    </location>
</feature>
<sequence length="181" mass="21194">MNRKQKFTIVTVWILLTRGYDAYATFQHTPDLGKEANPLVSVFGFNWTPLLVAVGSLYVIYTYYLATFQTYNFLPKEKGYSLSHFIGYVYTGKKQSWISVFYKIPKDLQRFNHVIMGQLLSRCLVFAGFVSTIMWLLINNTEFYKSIHSAPMIYLILIIGSVYISYRWFKKIYSEYITSAQ</sequence>
<dbReference type="AlphaFoldDB" id="A0A382D128"/>
<evidence type="ECO:0000313" key="2">
    <source>
        <dbReference type="EMBL" id="SVB32186.1"/>
    </source>
</evidence>
<dbReference type="EMBL" id="UINC01037139">
    <property type="protein sequence ID" value="SVB32186.1"/>
    <property type="molecule type" value="Genomic_DNA"/>
</dbReference>
<organism evidence="2">
    <name type="scientific">marine metagenome</name>
    <dbReference type="NCBI Taxonomy" id="408172"/>
    <lineage>
        <taxon>unclassified sequences</taxon>
        <taxon>metagenomes</taxon>
        <taxon>ecological metagenomes</taxon>
    </lineage>
</organism>
<protein>
    <submittedName>
        <fullName evidence="2">Uncharacterized protein</fullName>
    </submittedName>
</protein>
<feature type="transmembrane region" description="Helical" evidence="1">
    <location>
        <begin position="119"/>
        <end position="138"/>
    </location>
</feature>
<accession>A0A382D128</accession>
<feature type="transmembrane region" description="Helical" evidence="1">
    <location>
        <begin position="43"/>
        <end position="66"/>
    </location>
</feature>
<evidence type="ECO:0000256" key="1">
    <source>
        <dbReference type="SAM" id="Phobius"/>
    </source>
</evidence>
<keyword evidence="1" id="KW-0812">Transmembrane</keyword>
<keyword evidence="1" id="KW-1133">Transmembrane helix</keyword>
<proteinExistence type="predicted"/>